<feature type="domain" description="TaqI-like C-terminal specificity" evidence="9">
    <location>
        <begin position="312"/>
        <end position="427"/>
    </location>
</feature>
<evidence type="ECO:0000256" key="5">
    <source>
        <dbReference type="ARBA" id="ARBA00022747"/>
    </source>
</evidence>
<keyword evidence="4" id="KW-0949">S-adenosyl-L-methionine</keyword>
<evidence type="ECO:0000256" key="7">
    <source>
        <dbReference type="ARBA" id="ARBA00047942"/>
    </source>
</evidence>
<gene>
    <name evidence="10" type="ORF">S01H4_07910</name>
</gene>
<accession>X0Z7Y7</accession>
<dbReference type="EMBL" id="BART01002644">
    <property type="protein sequence ID" value="GAG65500.1"/>
    <property type="molecule type" value="Genomic_DNA"/>
</dbReference>
<dbReference type="AlphaFoldDB" id="X0Z7Y7"/>
<evidence type="ECO:0000256" key="1">
    <source>
        <dbReference type="ARBA" id="ARBA00011900"/>
    </source>
</evidence>
<dbReference type="Gene3D" id="3.90.220.10">
    <property type="entry name" value="Adenine-n6-DNA-methyltransferase Taqi, Chain A, domain 2"/>
    <property type="match status" value="1"/>
</dbReference>
<dbReference type="SUPFAM" id="SSF116734">
    <property type="entry name" value="DNA methylase specificity domain"/>
    <property type="match status" value="1"/>
</dbReference>
<name>X0Z7Y7_9ZZZZ</name>
<dbReference type="GO" id="GO:0003677">
    <property type="term" value="F:DNA binding"/>
    <property type="evidence" value="ECO:0007669"/>
    <property type="project" value="UniProtKB-KW"/>
</dbReference>
<dbReference type="InterPro" id="IPR023135">
    <property type="entry name" value="N6_DNA_MeTrfase_TaqI_C"/>
</dbReference>
<dbReference type="PANTHER" id="PTHR33841:SF1">
    <property type="entry name" value="DNA METHYLTRANSFERASE A"/>
    <property type="match status" value="1"/>
</dbReference>
<keyword evidence="5" id="KW-0680">Restriction system</keyword>
<keyword evidence="3" id="KW-0808">Transferase</keyword>
<sequence length="445" mass="53256">RFIEELPSDTVEQIKEKEKYEKEFRKNIKHFKQIADLWISIYFGKKISWENYNIAQDKLESSEEEWKKIIKEEWFKRGHNIYKEKRFFHWELEFPEIFYKENYKKENPGFDVVVGNPPWVESKFMKDEDKNYYKVNFESMRKQFDIFNGFVEKGISLLKNKGILGFIIPSRFVMNLDYEPFRKYLLNYVSILEIVDVGEYIFEGVEMPALIIVIQKEKEENKRKRSKISVKLEIEDLKSNKLKEYKIPQVRFHNERHHLFTIYQSDLLNTIIKKIEVHSKTFRDFVKNARGVEIGKGSKIISEKKISEDCVPFLVGEDIGRYTIYGYRYLKLGVSDINYKKPSLYKGEKILIRKTGVGINATYDNSEFYVIQVIYIFKNRKDKPSLKYMLGILNSHLMAEYYFSKFGERDKKAFPHLRQGAILDLPIRTIDFNNASIFLLNKFHM</sequence>
<dbReference type="InterPro" id="IPR029063">
    <property type="entry name" value="SAM-dependent_MTases_sf"/>
</dbReference>
<dbReference type="GO" id="GO:0009007">
    <property type="term" value="F:site-specific DNA-methyltransferase (adenine-specific) activity"/>
    <property type="evidence" value="ECO:0007669"/>
    <property type="project" value="UniProtKB-EC"/>
</dbReference>
<dbReference type="EC" id="2.1.1.72" evidence="1"/>
<evidence type="ECO:0000259" key="9">
    <source>
        <dbReference type="Pfam" id="PF12950"/>
    </source>
</evidence>
<evidence type="ECO:0000259" key="8">
    <source>
        <dbReference type="Pfam" id="PF07669"/>
    </source>
</evidence>
<reference evidence="10" key="1">
    <citation type="journal article" date="2014" name="Front. Microbiol.">
        <title>High frequency of phylogenetically diverse reductive dehalogenase-homologous genes in deep subseafloor sedimentary metagenomes.</title>
        <authorList>
            <person name="Kawai M."/>
            <person name="Futagami T."/>
            <person name="Toyoda A."/>
            <person name="Takaki Y."/>
            <person name="Nishi S."/>
            <person name="Hori S."/>
            <person name="Arai W."/>
            <person name="Tsubouchi T."/>
            <person name="Morono Y."/>
            <person name="Uchiyama I."/>
            <person name="Ito T."/>
            <person name="Fujiyama A."/>
            <person name="Inagaki F."/>
            <person name="Takami H."/>
        </authorList>
    </citation>
    <scope>NUCLEOTIDE SEQUENCE</scope>
    <source>
        <strain evidence="10">Expedition CK06-06</strain>
    </source>
</reference>
<proteinExistence type="predicted"/>
<evidence type="ECO:0000313" key="10">
    <source>
        <dbReference type="EMBL" id="GAG65500.1"/>
    </source>
</evidence>
<comment type="caution">
    <text evidence="10">The sequence shown here is derived from an EMBL/GenBank/DDBJ whole genome shotgun (WGS) entry which is preliminary data.</text>
</comment>
<dbReference type="InterPro" id="IPR050953">
    <property type="entry name" value="N4_N6_ade-DNA_methylase"/>
</dbReference>
<organism evidence="10">
    <name type="scientific">marine sediment metagenome</name>
    <dbReference type="NCBI Taxonomy" id="412755"/>
    <lineage>
        <taxon>unclassified sequences</taxon>
        <taxon>metagenomes</taxon>
        <taxon>ecological metagenomes</taxon>
    </lineage>
</organism>
<evidence type="ECO:0000256" key="2">
    <source>
        <dbReference type="ARBA" id="ARBA00022603"/>
    </source>
</evidence>
<evidence type="ECO:0000256" key="3">
    <source>
        <dbReference type="ARBA" id="ARBA00022679"/>
    </source>
</evidence>
<dbReference type="Pfam" id="PF07669">
    <property type="entry name" value="Eco57I"/>
    <property type="match status" value="1"/>
</dbReference>
<evidence type="ECO:0000256" key="4">
    <source>
        <dbReference type="ARBA" id="ARBA00022691"/>
    </source>
</evidence>
<feature type="domain" description="Type II methyltransferase M.TaqI-like" evidence="8">
    <location>
        <begin position="57"/>
        <end position="200"/>
    </location>
</feature>
<dbReference type="InterPro" id="IPR002052">
    <property type="entry name" value="DNA_methylase_N6_adenine_CS"/>
</dbReference>
<feature type="non-terminal residue" evidence="10">
    <location>
        <position position="1"/>
    </location>
</feature>
<dbReference type="SUPFAM" id="SSF53335">
    <property type="entry name" value="S-adenosyl-L-methionine-dependent methyltransferases"/>
    <property type="match status" value="1"/>
</dbReference>
<protein>
    <recommendedName>
        <fullName evidence="1">site-specific DNA-methyltransferase (adenine-specific)</fullName>
        <ecNumber evidence="1">2.1.1.72</ecNumber>
    </recommendedName>
</protein>
<evidence type="ECO:0000256" key="6">
    <source>
        <dbReference type="ARBA" id="ARBA00023125"/>
    </source>
</evidence>
<dbReference type="PROSITE" id="PS00092">
    <property type="entry name" value="N6_MTASE"/>
    <property type="match status" value="1"/>
</dbReference>
<dbReference type="GO" id="GO:0009307">
    <property type="term" value="P:DNA restriction-modification system"/>
    <property type="evidence" value="ECO:0007669"/>
    <property type="project" value="UniProtKB-KW"/>
</dbReference>
<dbReference type="PANTHER" id="PTHR33841">
    <property type="entry name" value="DNA METHYLTRANSFERASE YEEA-RELATED"/>
    <property type="match status" value="1"/>
</dbReference>
<dbReference type="PRINTS" id="PR00507">
    <property type="entry name" value="N12N6MTFRASE"/>
</dbReference>
<keyword evidence="6" id="KW-0238">DNA-binding</keyword>
<dbReference type="InterPro" id="IPR011639">
    <property type="entry name" value="MethylTrfase_TaqI-like_dom"/>
</dbReference>
<keyword evidence="2" id="KW-0489">Methyltransferase</keyword>
<dbReference type="InterPro" id="IPR025931">
    <property type="entry name" value="TaqI_C"/>
</dbReference>
<dbReference type="Pfam" id="PF12950">
    <property type="entry name" value="TaqI_C"/>
    <property type="match status" value="1"/>
</dbReference>
<comment type="catalytic activity">
    <reaction evidence="7">
        <text>a 2'-deoxyadenosine in DNA + S-adenosyl-L-methionine = an N(6)-methyl-2'-deoxyadenosine in DNA + S-adenosyl-L-homocysteine + H(+)</text>
        <dbReference type="Rhea" id="RHEA:15197"/>
        <dbReference type="Rhea" id="RHEA-COMP:12418"/>
        <dbReference type="Rhea" id="RHEA-COMP:12419"/>
        <dbReference type="ChEBI" id="CHEBI:15378"/>
        <dbReference type="ChEBI" id="CHEBI:57856"/>
        <dbReference type="ChEBI" id="CHEBI:59789"/>
        <dbReference type="ChEBI" id="CHEBI:90615"/>
        <dbReference type="ChEBI" id="CHEBI:90616"/>
        <dbReference type="EC" id="2.1.1.72"/>
    </reaction>
</comment>
<dbReference type="Gene3D" id="3.40.50.150">
    <property type="entry name" value="Vaccinia Virus protein VP39"/>
    <property type="match status" value="1"/>
</dbReference>
<dbReference type="GO" id="GO:0032259">
    <property type="term" value="P:methylation"/>
    <property type="evidence" value="ECO:0007669"/>
    <property type="project" value="UniProtKB-KW"/>
</dbReference>